<reference evidence="3 4" key="1">
    <citation type="journal article" date="2015" name="Fungal Genet. Biol.">
        <title>Evolution of novel wood decay mechanisms in Agaricales revealed by the genome sequences of Fistulina hepatica and Cylindrobasidium torrendii.</title>
        <authorList>
            <person name="Floudas D."/>
            <person name="Held B.W."/>
            <person name="Riley R."/>
            <person name="Nagy L.G."/>
            <person name="Koehler G."/>
            <person name="Ransdell A.S."/>
            <person name="Younus H."/>
            <person name="Chow J."/>
            <person name="Chiniquy J."/>
            <person name="Lipzen A."/>
            <person name="Tritt A."/>
            <person name="Sun H."/>
            <person name="Haridas S."/>
            <person name="LaButti K."/>
            <person name="Ohm R.A."/>
            <person name="Kues U."/>
            <person name="Blanchette R.A."/>
            <person name="Grigoriev I.V."/>
            <person name="Minto R.E."/>
            <person name="Hibbett D.S."/>
        </authorList>
    </citation>
    <scope>NUCLEOTIDE SEQUENCE [LARGE SCALE GENOMIC DNA]</scope>
    <source>
        <strain evidence="3 4">FP15055 ss-10</strain>
    </source>
</reference>
<evidence type="ECO:0000256" key="1">
    <source>
        <dbReference type="SAM" id="MobiDB-lite"/>
    </source>
</evidence>
<evidence type="ECO:0000259" key="2">
    <source>
        <dbReference type="Pfam" id="PF24845"/>
    </source>
</evidence>
<feature type="compositionally biased region" description="Polar residues" evidence="1">
    <location>
        <begin position="1"/>
        <end position="18"/>
    </location>
</feature>
<proteinExistence type="predicted"/>
<evidence type="ECO:0000313" key="4">
    <source>
        <dbReference type="Proteomes" id="UP000054007"/>
    </source>
</evidence>
<feature type="region of interest" description="Disordered" evidence="1">
    <location>
        <begin position="269"/>
        <end position="310"/>
    </location>
</feature>
<keyword evidence="4" id="KW-1185">Reference proteome</keyword>
<feature type="compositionally biased region" description="Polar residues" evidence="1">
    <location>
        <begin position="279"/>
        <end position="293"/>
    </location>
</feature>
<protein>
    <recommendedName>
        <fullName evidence="2">DUF7721 domain-containing protein</fullName>
    </recommendedName>
</protein>
<feature type="region of interest" description="Disordered" evidence="1">
    <location>
        <begin position="187"/>
        <end position="206"/>
    </location>
</feature>
<dbReference type="PANTHER" id="PTHR39477">
    <property type="entry name" value="CHROMOSOME 8, WHOLE GENOME SHOTGUN SEQUENCE"/>
    <property type="match status" value="1"/>
</dbReference>
<organism evidence="3 4">
    <name type="scientific">Cylindrobasidium torrendii FP15055 ss-10</name>
    <dbReference type="NCBI Taxonomy" id="1314674"/>
    <lineage>
        <taxon>Eukaryota</taxon>
        <taxon>Fungi</taxon>
        <taxon>Dikarya</taxon>
        <taxon>Basidiomycota</taxon>
        <taxon>Agaricomycotina</taxon>
        <taxon>Agaricomycetes</taxon>
        <taxon>Agaricomycetidae</taxon>
        <taxon>Agaricales</taxon>
        <taxon>Marasmiineae</taxon>
        <taxon>Physalacriaceae</taxon>
        <taxon>Cylindrobasidium</taxon>
    </lineage>
</organism>
<dbReference type="Pfam" id="PF24845">
    <property type="entry name" value="DUF7721"/>
    <property type="match status" value="1"/>
</dbReference>
<feature type="region of interest" description="Disordered" evidence="1">
    <location>
        <begin position="58"/>
        <end position="79"/>
    </location>
</feature>
<dbReference type="InterPro" id="IPR056138">
    <property type="entry name" value="DUF7721"/>
</dbReference>
<feature type="compositionally biased region" description="Polar residues" evidence="1">
    <location>
        <begin position="129"/>
        <end position="142"/>
    </location>
</feature>
<dbReference type="EMBL" id="KN880489">
    <property type="protein sequence ID" value="KIY69166.1"/>
    <property type="molecule type" value="Genomic_DNA"/>
</dbReference>
<feature type="region of interest" description="Disordered" evidence="1">
    <location>
        <begin position="1"/>
        <end position="46"/>
    </location>
</feature>
<evidence type="ECO:0000313" key="3">
    <source>
        <dbReference type="EMBL" id="KIY69166.1"/>
    </source>
</evidence>
<sequence length="455" mass="46972">MSTDTGKIFNIQQDGPDSQFQTTAAQAQADAPTATESRKVEDNAEAAKISAQEVADFAQSKGKEFTGEPPTATEKLQSQAKGIADTAVAEGKQDVNAASASAESYLDQAKAIANQVLASAQATAQQYIPDSTTGQTKDASSAGTGGLSGQLKDQGAAAIEAAKEYLAQAQTAAQPTIEKAKEYLASVQGQSQTAHPTPPTVPASTAPLQAGISLNWSQKRLLMMSGLLPTYHHHGARVLSSAWLLDHILIHSLQDSFVNLAKQGYEAYSKKDSDSASKTGGQEYNDGPTSSGPNIDHDEAVQKAGKHGSEGDKDLFSTAMSFISNNIGDHNAPVDEADAVKAHDKAYGQNSASSLDARSMGSAAALQVLKKFTSGGSSESSGKSKTDLISMAMAEAAKLFDKSGGTASGNKQDAVNGAAMTIMKLFVQSKASGTTGGSNSGGLGQLMSLAQQFAK</sequence>
<dbReference type="AlphaFoldDB" id="A0A0D7BHM5"/>
<dbReference type="PANTHER" id="PTHR39477:SF1">
    <property type="entry name" value="BETA-FLANKING PROTEIN"/>
    <property type="match status" value="1"/>
</dbReference>
<name>A0A0D7BHM5_9AGAR</name>
<dbReference type="Proteomes" id="UP000054007">
    <property type="component" value="Unassembled WGS sequence"/>
</dbReference>
<feature type="domain" description="DUF7721" evidence="2">
    <location>
        <begin position="296"/>
        <end position="377"/>
    </location>
</feature>
<feature type="region of interest" description="Disordered" evidence="1">
    <location>
        <begin position="129"/>
        <end position="150"/>
    </location>
</feature>
<feature type="compositionally biased region" description="Low complexity" evidence="1">
    <location>
        <begin position="19"/>
        <end position="35"/>
    </location>
</feature>
<accession>A0A0D7BHM5</accession>
<gene>
    <name evidence="3" type="ORF">CYLTODRAFT_442864</name>
</gene>
<dbReference type="STRING" id="1314674.A0A0D7BHM5"/>
<dbReference type="OrthoDB" id="2290255at2759"/>
<feature type="compositionally biased region" description="Basic and acidic residues" evidence="1">
    <location>
        <begin position="295"/>
        <end position="310"/>
    </location>
</feature>